<dbReference type="SUPFAM" id="SSF53067">
    <property type="entry name" value="Actin-like ATPase domain"/>
    <property type="match status" value="1"/>
</dbReference>
<dbReference type="Pfam" id="PF00480">
    <property type="entry name" value="ROK"/>
    <property type="match status" value="1"/>
</dbReference>
<dbReference type="SUPFAM" id="SSF46785">
    <property type="entry name" value="Winged helix' DNA-binding domain"/>
    <property type="match status" value="1"/>
</dbReference>
<evidence type="ECO:0008006" key="4">
    <source>
        <dbReference type="Google" id="ProtNLM"/>
    </source>
</evidence>
<dbReference type="STRING" id="1579316.RC74_09130"/>
<accession>A0A126UZC8</accession>
<dbReference type="OrthoDB" id="9810372at2"/>
<evidence type="ECO:0000313" key="3">
    <source>
        <dbReference type="Proteomes" id="UP000070371"/>
    </source>
</evidence>
<evidence type="ECO:0000313" key="2">
    <source>
        <dbReference type="EMBL" id="AML51394.1"/>
    </source>
</evidence>
<gene>
    <name evidence="2" type="ORF">RC74_09130</name>
</gene>
<dbReference type="PANTHER" id="PTHR18964">
    <property type="entry name" value="ROK (REPRESSOR, ORF, KINASE) FAMILY"/>
    <property type="match status" value="1"/>
</dbReference>
<dbReference type="AlphaFoldDB" id="A0A126UZC8"/>
<sequence>MVLKISDPLLMREINKFSVLETIRKHEVISRVEIADLTQLSRTTVSAITGGLLETGLIEVSHTDEASRGRPRVNLALVADAAYAFGAALTENGLTLTLANFRGDVILTAHHSKDFLHLPPDALTDFIASHLLEACAAANIDSRKVNGLCLGISGLIDPISGACAQGADFAKITPRLSQALHEKTGLAIFLENHAELLALKKQWYDRAEKSCAVVVLNDVVEMCFLAPDSAQNTPKLRPALGHTKVRGSAEICACGQTDCAQAYLSKSALTKAFPAQQTTGEILSNLAPSQAKPLADILGQSLAHVVNLFSPDTLVATCESAPFLAEYAEEITTSIRANATTDNFQTTKLEFLPLDLQHVALGATALVLKEFYKAPWIAQEAL</sequence>
<dbReference type="Proteomes" id="UP000070371">
    <property type="component" value="Chromosome"/>
</dbReference>
<organism evidence="2 3">
    <name type="scientific">Falsihalocynthiibacter arcticus</name>
    <dbReference type="NCBI Taxonomy" id="1579316"/>
    <lineage>
        <taxon>Bacteria</taxon>
        <taxon>Pseudomonadati</taxon>
        <taxon>Pseudomonadota</taxon>
        <taxon>Alphaproteobacteria</taxon>
        <taxon>Rhodobacterales</taxon>
        <taxon>Roseobacteraceae</taxon>
        <taxon>Falsihalocynthiibacter</taxon>
    </lineage>
</organism>
<dbReference type="PANTHER" id="PTHR18964:SF149">
    <property type="entry name" value="BIFUNCTIONAL UDP-N-ACETYLGLUCOSAMINE 2-EPIMERASE_N-ACETYLMANNOSAMINE KINASE"/>
    <property type="match status" value="1"/>
</dbReference>
<dbReference type="EMBL" id="CP014327">
    <property type="protein sequence ID" value="AML51394.1"/>
    <property type="molecule type" value="Genomic_DNA"/>
</dbReference>
<dbReference type="Gene3D" id="3.30.420.40">
    <property type="match status" value="2"/>
</dbReference>
<evidence type="ECO:0000256" key="1">
    <source>
        <dbReference type="ARBA" id="ARBA00006479"/>
    </source>
</evidence>
<dbReference type="RefSeq" id="WP_039001984.1">
    <property type="nucleotide sequence ID" value="NZ_CP014327.1"/>
</dbReference>
<reference evidence="2 3" key="1">
    <citation type="submission" date="2016-02" db="EMBL/GenBank/DDBJ databases">
        <title>Complete genome sequence of Halocynthiibacter arcticus PAMC 20958t from arctic marine sediment.</title>
        <authorList>
            <person name="Lee Y.M."/>
            <person name="Baek K."/>
            <person name="Lee H.K."/>
            <person name="Shin S.C."/>
        </authorList>
    </citation>
    <scope>NUCLEOTIDE SEQUENCE [LARGE SCALE GENOMIC DNA]</scope>
    <source>
        <strain evidence="2">PAMC 20958</strain>
    </source>
</reference>
<keyword evidence="3" id="KW-1185">Reference proteome</keyword>
<name>A0A126UZC8_9RHOB</name>
<protein>
    <recommendedName>
        <fullName evidence="4">HTH marR-type domain-containing protein</fullName>
    </recommendedName>
</protein>
<dbReference type="InterPro" id="IPR036388">
    <property type="entry name" value="WH-like_DNA-bd_sf"/>
</dbReference>
<dbReference type="InterPro" id="IPR043129">
    <property type="entry name" value="ATPase_NBD"/>
</dbReference>
<proteinExistence type="inferred from homology"/>
<comment type="similarity">
    <text evidence="1">Belongs to the ROK (NagC/XylR) family.</text>
</comment>
<dbReference type="Gene3D" id="1.10.10.10">
    <property type="entry name" value="Winged helix-like DNA-binding domain superfamily/Winged helix DNA-binding domain"/>
    <property type="match status" value="1"/>
</dbReference>
<dbReference type="KEGG" id="hat:RC74_09130"/>
<dbReference type="InterPro" id="IPR036390">
    <property type="entry name" value="WH_DNA-bd_sf"/>
</dbReference>
<dbReference type="InterPro" id="IPR000600">
    <property type="entry name" value="ROK"/>
</dbReference>